<evidence type="ECO:0000313" key="4">
    <source>
        <dbReference type="EMBL" id="VFT80793.1"/>
    </source>
</evidence>
<evidence type="ECO:0000313" key="3">
    <source>
        <dbReference type="EMBL" id="KAF0714929.1"/>
    </source>
</evidence>
<protein>
    <submittedName>
        <fullName evidence="4">Aste57867_3636 protein</fullName>
    </submittedName>
</protein>
<dbReference type="GO" id="GO:0005634">
    <property type="term" value="C:nucleus"/>
    <property type="evidence" value="ECO:0007669"/>
    <property type="project" value="TreeGrafter"/>
</dbReference>
<dbReference type="InterPro" id="IPR050863">
    <property type="entry name" value="CenT-Element_Derived"/>
</dbReference>
<dbReference type="Gene3D" id="1.10.10.60">
    <property type="entry name" value="Homeodomain-like"/>
    <property type="match status" value="1"/>
</dbReference>
<dbReference type="InterPro" id="IPR004875">
    <property type="entry name" value="DDE_SF_endonuclease_dom"/>
</dbReference>
<dbReference type="InterPro" id="IPR006600">
    <property type="entry name" value="HTH_CenpB_DNA-bd_dom"/>
</dbReference>
<dbReference type="AlphaFoldDB" id="A0A485KFU3"/>
<dbReference type="PANTHER" id="PTHR19303">
    <property type="entry name" value="TRANSPOSON"/>
    <property type="match status" value="1"/>
</dbReference>
<dbReference type="OrthoDB" id="71701at2759"/>
<evidence type="ECO:0000313" key="5">
    <source>
        <dbReference type="Proteomes" id="UP000332933"/>
    </source>
</evidence>
<dbReference type="GO" id="GO:0003677">
    <property type="term" value="F:DNA binding"/>
    <property type="evidence" value="ECO:0007669"/>
    <property type="project" value="UniProtKB-KW"/>
</dbReference>
<feature type="domain" description="HTH CENPB-type" evidence="2">
    <location>
        <begin position="72"/>
        <end position="145"/>
    </location>
</feature>
<sequence length="425" mass="48887">MYLRVSHDFKEKLEVIEYHELHGMSATLDKFYPGTHGNARRAKSKKIRDWLKLRFQVEEIGQSSRSNLRKARAKGVGASLSPETEDNIVQWVKDMRDDDIPVATIMLQLKARDLAQEQGISTDQFKASKDWANSFRNRHGFTLRQKTRQGQDKEDGAQIDLEKFSDRVRTIIQTHNIKKVFNANQTGVNYEYLPKTTVHPRGAKTVWIRCGGRDKDRATAMLLGDSEGRKYPVFVVLKQRKSTVAATVKANMQLRHGFGVHVWKDVEPLMEQWPSLQFLRFHFGNRSETNEKVLLLWDDFSGHFTPKVQAVARELNVLLEKVPPRFTWICQPADVAWNKPFKSQLRWFWINSLMAQLEAHRCAADESVIVNGFRKTKLLFDDLEAPDVDSADTTDDALVDMLAQTMGHLHVVNDCMVSSRMSVFD</sequence>
<dbReference type="SUPFAM" id="SSF46689">
    <property type="entry name" value="Homeodomain-like"/>
    <property type="match status" value="1"/>
</dbReference>
<keyword evidence="5" id="KW-1185">Reference proteome</keyword>
<dbReference type="InterPro" id="IPR009057">
    <property type="entry name" value="Homeodomain-like_sf"/>
</dbReference>
<evidence type="ECO:0000259" key="2">
    <source>
        <dbReference type="PROSITE" id="PS51253"/>
    </source>
</evidence>
<gene>
    <name evidence="4" type="primary">Aste57867_3636</name>
    <name evidence="3" type="ORF">As57867_003625</name>
    <name evidence="4" type="ORF">ASTE57867_3636</name>
</gene>
<dbReference type="SMART" id="SM00674">
    <property type="entry name" value="CENPB"/>
    <property type="match status" value="1"/>
</dbReference>
<dbReference type="Pfam" id="PF03184">
    <property type="entry name" value="DDE_1"/>
    <property type="match status" value="1"/>
</dbReference>
<dbReference type="Proteomes" id="UP000332933">
    <property type="component" value="Unassembled WGS sequence"/>
</dbReference>
<name>A0A485KFU3_9STRA</name>
<dbReference type="EMBL" id="CAADRA010000672">
    <property type="protein sequence ID" value="VFT80793.1"/>
    <property type="molecule type" value="Genomic_DNA"/>
</dbReference>
<proteinExistence type="predicted"/>
<keyword evidence="1" id="KW-0238">DNA-binding</keyword>
<dbReference type="PROSITE" id="PS51253">
    <property type="entry name" value="HTH_CENPB"/>
    <property type="match status" value="1"/>
</dbReference>
<reference evidence="3" key="2">
    <citation type="submission" date="2019-06" db="EMBL/GenBank/DDBJ databases">
        <title>Genomics analysis of Aphanomyces spp. identifies a new class of oomycete effector associated with host adaptation.</title>
        <authorList>
            <person name="Gaulin E."/>
        </authorList>
    </citation>
    <scope>NUCLEOTIDE SEQUENCE</scope>
    <source>
        <strain evidence="3">CBS 578.67</strain>
    </source>
</reference>
<accession>A0A485KFU3</accession>
<organism evidence="4 5">
    <name type="scientific">Aphanomyces stellatus</name>
    <dbReference type="NCBI Taxonomy" id="120398"/>
    <lineage>
        <taxon>Eukaryota</taxon>
        <taxon>Sar</taxon>
        <taxon>Stramenopiles</taxon>
        <taxon>Oomycota</taxon>
        <taxon>Saprolegniomycetes</taxon>
        <taxon>Saprolegniales</taxon>
        <taxon>Verrucalvaceae</taxon>
        <taxon>Aphanomyces</taxon>
    </lineage>
</organism>
<dbReference type="Pfam" id="PF03221">
    <property type="entry name" value="HTH_Tnp_Tc5"/>
    <property type="match status" value="1"/>
</dbReference>
<evidence type="ECO:0000256" key="1">
    <source>
        <dbReference type="ARBA" id="ARBA00023125"/>
    </source>
</evidence>
<dbReference type="PANTHER" id="PTHR19303:SF57">
    <property type="entry name" value="HTH CENPB-TYPE DOMAIN-CONTAINING PROTEIN"/>
    <property type="match status" value="1"/>
</dbReference>
<dbReference type="EMBL" id="VJMH01000672">
    <property type="protein sequence ID" value="KAF0714929.1"/>
    <property type="molecule type" value="Genomic_DNA"/>
</dbReference>
<reference evidence="4 5" key="1">
    <citation type="submission" date="2019-03" db="EMBL/GenBank/DDBJ databases">
        <authorList>
            <person name="Gaulin E."/>
            <person name="Dumas B."/>
        </authorList>
    </citation>
    <scope>NUCLEOTIDE SEQUENCE [LARGE SCALE GENOMIC DNA]</scope>
    <source>
        <strain evidence="4">CBS 568.67</strain>
    </source>
</reference>